<reference evidence="1 3" key="1">
    <citation type="journal article" date="2012" name="Nature">
        <title>Algal genomes reveal evolutionary mosaicism and the fate of nucleomorphs.</title>
        <authorList>
            <consortium name="DOE Joint Genome Institute"/>
            <person name="Curtis B.A."/>
            <person name="Tanifuji G."/>
            <person name="Burki F."/>
            <person name="Gruber A."/>
            <person name="Irimia M."/>
            <person name="Maruyama S."/>
            <person name="Arias M.C."/>
            <person name="Ball S.G."/>
            <person name="Gile G.H."/>
            <person name="Hirakawa Y."/>
            <person name="Hopkins J.F."/>
            <person name="Kuo A."/>
            <person name="Rensing S.A."/>
            <person name="Schmutz J."/>
            <person name="Symeonidi A."/>
            <person name="Elias M."/>
            <person name="Eveleigh R.J."/>
            <person name="Herman E.K."/>
            <person name="Klute M.J."/>
            <person name="Nakayama T."/>
            <person name="Obornik M."/>
            <person name="Reyes-Prieto A."/>
            <person name="Armbrust E.V."/>
            <person name="Aves S.J."/>
            <person name="Beiko R.G."/>
            <person name="Coutinho P."/>
            <person name="Dacks J.B."/>
            <person name="Durnford D.G."/>
            <person name="Fast N.M."/>
            <person name="Green B.R."/>
            <person name="Grisdale C.J."/>
            <person name="Hempel F."/>
            <person name="Henrissat B."/>
            <person name="Hoppner M.P."/>
            <person name="Ishida K."/>
            <person name="Kim E."/>
            <person name="Koreny L."/>
            <person name="Kroth P.G."/>
            <person name="Liu Y."/>
            <person name="Malik S.B."/>
            <person name="Maier U.G."/>
            <person name="McRose D."/>
            <person name="Mock T."/>
            <person name="Neilson J.A."/>
            <person name="Onodera N.T."/>
            <person name="Poole A.M."/>
            <person name="Pritham E.J."/>
            <person name="Richards T.A."/>
            <person name="Rocap G."/>
            <person name="Roy S.W."/>
            <person name="Sarai C."/>
            <person name="Schaack S."/>
            <person name="Shirato S."/>
            <person name="Slamovits C.H."/>
            <person name="Spencer D.F."/>
            <person name="Suzuki S."/>
            <person name="Worden A.Z."/>
            <person name="Zauner S."/>
            <person name="Barry K."/>
            <person name="Bell C."/>
            <person name="Bharti A.K."/>
            <person name="Crow J.A."/>
            <person name="Grimwood J."/>
            <person name="Kramer R."/>
            <person name="Lindquist E."/>
            <person name="Lucas S."/>
            <person name="Salamov A."/>
            <person name="McFadden G.I."/>
            <person name="Lane C.E."/>
            <person name="Keeling P.J."/>
            <person name="Gray M.W."/>
            <person name="Grigoriev I.V."/>
            <person name="Archibald J.M."/>
        </authorList>
    </citation>
    <scope>NUCLEOTIDE SEQUENCE</scope>
    <source>
        <strain evidence="1 3">CCMP2712</strain>
    </source>
</reference>
<dbReference type="KEGG" id="gtt:GUITHDRAFT_155444"/>
<dbReference type="AlphaFoldDB" id="L1IH14"/>
<dbReference type="PaxDb" id="55529-EKX35551"/>
<reference evidence="3" key="2">
    <citation type="submission" date="2012-11" db="EMBL/GenBank/DDBJ databases">
        <authorList>
            <person name="Kuo A."/>
            <person name="Curtis B.A."/>
            <person name="Tanifuji G."/>
            <person name="Burki F."/>
            <person name="Gruber A."/>
            <person name="Irimia M."/>
            <person name="Maruyama S."/>
            <person name="Arias M.C."/>
            <person name="Ball S.G."/>
            <person name="Gile G.H."/>
            <person name="Hirakawa Y."/>
            <person name="Hopkins J.F."/>
            <person name="Rensing S.A."/>
            <person name="Schmutz J."/>
            <person name="Symeonidi A."/>
            <person name="Elias M."/>
            <person name="Eveleigh R.J."/>
            <person name="Herman E.K."/>
            <person name="Klute M.J."/>
            <person name="Nakayama T."/>
            <person name="Obornik M."/>
            <person name="Reyes-Prieto A."/>
            <person name="Armbrust E.V."/>
            <person name="Aves S.J."/>
            <person name="Beiko R.G."/>
            <person name="Coutinho P."/>
            <person name="Dacks J.B."/>
            <person name="Durnford D.G."/>
            <person name="Fast N.M."/>
            <person name="Green B.R."/>
            <person name="Grisdale C."/>
            <person name="Hempe F."/>
            <person name="Henrissat B."/>
            <person name="Hoppner M.P."/>
            <person name="Ishida K.-I."/>
            <person name="Kim E."/>
            <person name="Koreny L."/>
            <person name="Kroth P.G."/>
            <person name="Liu Y."/>
            <person name="Malik S.-B."/>
            <person name="Maier U.G."/>
            <person name="McRose D."/>
            <person name="Mock T."/>
            <person name="Neilson J.A."/>
            <person name="Onodera N.T."/>
            <person name="Poole A.M."/>
            <person name="Pritham E.J."/>
            <person name="Richards T.A."/>
            <person name="Rocap G."/>
            <person name="Roy S.W."/>
            <person name="Sarai C."/>
            <person name="Schaack S."/>
            <person name="Shirato S."/>
            <person name="Slamovits C.H."/>
            <person name="Spencer D.F."/>
            <person name="Suzuki S."/>
            <person name="Worden A.Z."/>
            <person name="Zauner S."/>
            <person name="Barry K."/>
            <person name="Bell C."/>
            <person name="Bharti A.K."/>
            <person name="Crow J.A."/>
            <person name="Grimwood J."/>
            <person name="Kramer R."/>
            <person name="Lindquist E."/>
            <person name="Lucas S."/>
            <person name="Salamov A."/>
            <person name="McFadden G.I."/>
            <person name="Lane C.E."/>
            <person name="Keeling P.J."/>
            <person name="Gray M.W."/>
            <person name="Grigoriev I.V."/>
            <person name="Archibald J.M."/>
        </authorList>
    </citation>
    <scope>NUCLEOTIDE SEQUENCE</scope>
    <source>
        <strain evidence="3">CCMP2712</strain>
    </source>
</reference>
<dbReference type="EMBL" id="JH993088">
    <property type="protein sequence ID" value="EKX35551.1"/>
    <property type="molecule type" value="Genomic_DNA"/>
</dbReference>
<keyword evidence="3" id="KW-1185">Reference proteome</keyword>
<name>L1IH14_GUITC</name>
<protein>
    <submittedName>
        <fullName evidence="1 2">Uncharacterized protein</fullName>
    </submittedName>
</protein>
<evidence type="ECO:0000313" key="3">
    <source>
        <dbReference type="Proteomes" id="UP000011087"/>
    </source>
</evidence>
<sequence length="316" mass="34530">MHAGAHFHTITRGPLIFVRARGVRYVCCNWLGKLLSKIVGTRQNYIAVINGAEVATPRYRKLIQATPDAISQNCKYSPTTYGPAGVTQDWALKSAPGYPSDNSWQNWRPRDVNGKETEPITFSNFQLPTQSPFLWGDVCHQYDWQDTVSNSAGISSFYRNAWRHENDTWIFIQDACNCKGGNAGALQRICALTSQGGCNEKVGTITYISNPTCVEKEGISINECPYSIAGVSGGPVIYPTSVTGLPEIEGRPAVCFMYSQVSGVQTKTGNEVQSSCNLITRGSAASSSPSKHHSSRFPLTLCTLSVLTVLVWYAAN</sequence>
<dbReference type="Proteomes" id="UP000011087">
    <property type="component" value="Unassembled WGS sequence"/>
</dbReference>
<dbReference type="RefSeq" id="XP_005822531.1">
    <property type="nucleotide sequence ID" value="XM_005822474.1"/>
</dbReference>
<organism evidence="1">
    <name type="scientific">Guillardia theta (strain CCMP2712)</name>
    <name type="common">Cryptophyte</name>
    <dbReference type="NCBI Taxonomy" id="905079"/>
    <lineage>
        <taxon>Eukaryota</taxon>
        <taxon>Cryptophyceae</taxon>
        <taxon>Pyrenomonadales</taxon>
        <taxon>Geminigeraceae</taxon>
        <taxon>Guillardia</taxon>
    </lineage>
</organism>
<evidence type="ECO:0000313" key="1">
    <source>
        <dbReference type="EMBL" id="EKX35551.1"/>
    </source>
</evidence>
<gene>
    <name evidence="1" type="ORF">GUITHDRAFT_155444</name>
</gene>
<dbReference type="GeneID" id="17292287"/>
<evidence type="ECO:0000313" key="2">
    <source>
        <dbReference type="EnsemblProtists" id="EKX35551"/>
    </source>
</evidence>
<dbReference type="HOGENOM" id="CLU_881222_0_0_1"/>
<accession>L1IH14</accession>
<proteinExistence type="predicted"/>
<reference evidence="2" key="3">
    <citation type="submission" date="2016-03" db="UniProtKB">
        <authorList>
            <consortium name="EnsemblProtists"/>
        </authorList>
    </citation>
    <scope>IDENTIFICATION</scope>
</reference>
<dbReference type="EnsemblProtists" id="EKX35551">
    <property type="protein sequence ID" value="EKX35551"/>
    <property type="gene ID" value="GUITHDRAFT_155444"/>
</dbReference>